<dbReference type="Pfam" id="PF19991">
    <property type="entry name" value="HMA_2"/>
    <property type="match status" value="1"/>
</dbReference>
<sequence length="186" mass="20360">MTATTATNNFSNLSPEDITPQLGTFLKEHGEIETILPVACGIFITSQLKLRGANALLVNLLVASLARQIFTQLKQEPTSTVTESNNISASQEESSASETNLPDCAIAHAVPGRVRLKMPQLALDADFAQRLQQALNADEYVNRVRINRAAASIAINYDNQGLSDWEIGMRLMGIINTVRQEHQVSR</sequence>
<evidence type="ECO:0000256" key="1">
    <source>
        <dbReference type="SAM" id="MobiDB-lite"/>
    </source>
</evidence>
<dbReference type="AlphaFoldDB" id="A0A563VN45"/>
<proteinExistence type="predicted"/>
<evidence type="ECO:0000313" key="2">
    <source>
        <dbReference type="EMBL" id="VEP12787.1"/>
    </source>
</evidence>
<organism evidence="2 3">
    <name type="scientific">Hyella patelloides LEGE 07179</name>
    <dbReference type="NCBI Taxonomy" id="945734"/>
    <lineage>
        <taxon>Bacteria</taxon>
        <taxon>Bacillati</taxon>
        <taxon>Cyanobacteriota</taxon>
        <taxon>Cyanophyceae</taxon>
        <taxon>Pleurocapsales</taxon>
        <taxon>Hyellaceae</taxon>
        <taxon>Hyella</taxon>
    </lineage>
</organism>
<evidence type="ECO:0000313" key="3">
    <source>
        <dbReference type="Proteomes" id="UP000320055"/>
    </source>
</evidence>
<dbReference type="OrthoDB" id="479859at2"/>
<feature type="compositionally biased region" description="Low complexity" evidence="1">
    <location>
        <begin position="83"/>
        <end position="98"/>
    </location>
</feature>
<evidence type="ECO:0008006" key="4">
    <source>
        <dbReference type="Google" id="ProtNLM"/>
    </source>
</evidence>
<protein>
    <recommendedName>
        <fullName evidence="4">Metal ABC transporter ATPase</fullName>
    </recommendedName>
</protein>
<gene>
    <name evidence="2" type="ORF">H1P_1650009</name>
</gene>
<name>A0A563VN45_9CYAN</name>
<dbReference type="Proteomes" id="UP000320055">
    <property type="component" value="Unassembled WGS sequence"/>
</dbReference>
<keyword evidence="3" id="KW-1185">Reference proteome</keyword>
<feature type="region of interest" description="Disordered" evidence="1">
    <location>
        <begin position="80"/>
        <end position="100"/>
    </location>
</feature>
<dbReference type="RefSeq" id="WP_144870877.1">
    <property type="nucleotide sequence ID" value="NZ_LR213916.1"/>
</dbReference>
<dbReference type="EMBL" id="CAACVJ010000074">
    <property type="protein sequence ID" value="VEP12787.1"/>
    <property type="molecule type" value="Genomic_DNA"/>
</dbReference>
<accession>A0A563VN45</accession>
<reference evidence="2 3" key="1">
    <citation type="submission" date="2019-01" db="EMBL/GenBank/DDBJ databases">
        <authorList>
            <person name="Brito A."/>
        </authorList>
    </citation>
    <scope>NUCLEOTIDE SEQUENCE [LARGE SCALE GENOMIC DNA]</scope>
    <source>
        <strain evidence="2">1</strain>
    </source>
</reference>